<dbReference type="Gene3D" id="1.10.400.20">
    <property type="entry name" value="putative tagatose 6-phosphate kinase domain like"/>
    <property type="match status" value="1"/>
</dbReference>
<keyword evidence="3" id="KW-1185">Reference proteome</keyword>
<dbReference type="GO" id="GO:0005886">
    <property type="term" value="C:plasma membrane"/>
    <property type="evidence" value="ECO:0007669"/>
    <property type="project" value="TreeGrafter"/>
</dbReference>
<organism evidence="2 3">
    <name type="scientific">Mesorhizobium sangaii</name>
    <dbReference type="NCBI Taxonomy" id="505389"/>
    <lineage>
        <taxon>Bacteria</taxon>
        <taxon>Pseudomonadati</taxon>
        <taxon>Pseudomonadota</taxon>
        <taxon>Alphaproteobacteria</taxon>
        <taxon>Hyphomicrobiales</taxon>
        <taxon>Phyllobacteriaceae</taxon>
        <taxon>Mesorhizobium</taxon>
    </lineage>
</organism>
<dbReference type="Proteomes" id="UP000556329">
    <property type="component" value="Unassembled WGS sequence"/>
</dbReference>
<dbReference type="PANTHER" id="PTHR32502:SF2">
    <property type="entry name" value="D-TAGATOSE-1,6-BISPHOSPHATE ALDOLASE SUBUNIT KBAZ"/>
    <property type="match status" value="1"/>
</dbReference>
<dbReference type="Pfam" id="PF08013">
    <property type="entry name" value="GatZ_KbaZ-like"/>
    <property type="match status" value="1"/>
</dbReference>
<dbReference type="InterPro" id="IPR012062">
    <property type="entry name" value="GatZ/KbaZ-like"/>
</dbReference>
<dbReference type="GO" id="GO:0005975">
    <property type="term" value="P:carbohydrate metabolic process"/>
    <property type="evidence" value="ECO:0007669"/>
    <property type="project" value="InterPro"/>
</dbReference>
<dbReference type="AlphaFoldDB" id="A0A841P3F2"/>
<comment type="caution">
    <text evidence="2">The sequence shown here is derived from an EMBL/GenBank/DDBJ whole genome shotgun (WGS) entry which is preliminary data.</text>
</comment>
<gene>
    <name evidence="2" type="ORF">HNQ71_000377</name>
</gene>
<comment type="pathway">
    <text evidence="1">Carbohydrate metabolism.</text>
</comment>
<sequence>MMANPLAGLAAARRNGSPYGITSICSAHALVIQTAIRRAVQDKETTLLIEATCNQVNQFGGYTGMTPDLFIAFVQEIASREGLEASRIIFGGDHLGPNPWRAEPAAQAMSKAEAMVTAYVWAGFSKIHLDASMGCAGEPAALDDETIAIRAARLAKAAEKAARARGGALPVYIIGTEVPAPGGVDHTISDLKPTEAAAARRTIDLHREIFAREGLAEAFGRVIAVVVQPGVEFGSQNVVAYRPQASKALTGLLDEELSLVYEAHSTDYQSRGALTALVGNGFPILKVGPGLTFALREALYGLDLIASEMVADYGDRSLARTMERVMLASPGHWHSHYHGSDASLYLQRHYSYSDRIRYYWSKPTAGVAVGRLREVLNGVAIPETLMRQFLPMVPAELGPAGDPETILHAAIGQVLADYDAACRGDAA</sequence>
<dbReference type="InterPro" id="IPR013785">
    <property type="entry name" value="Aldolase_TIM"/>
</dbReference>
<evidence type="ECO:0000313" key="2">
    <source>
        <dbReference type="EMBL" id="MBB6407733.1"/>
    </source>
</evidence>
<dbReference type="PIRSF" id="PIRSF009264">
    <property type="entry name" value="TagBP_ald_AgaZ"/>
    <property type="match status" value="1"/>
</dbReference>
<dbReference type="EMBL" id="JACHEF010000001">
    <property type="protein sequence ID" value="MBB6407733.1"/>
    <property type="molecule type" value="Genomic_DNA"/>
</dbReference>
<dbReference type="SUPFAM" id="SSF51569">
    <property type="entry name" value="Aldolase"/>
    <property type="match status" value="1"/>
</dbReference>
<evidence type="ECO:0000256" key="1">
    <source>
        <dbReference type="ARBA" id="ARBA00005007"/>
    </source>
</evidence>
<proteinExistence type="predicted"/>
<dbReference type="Gene3D" id="3.20.20.70">
    <property type="entry name" value="Aldolase class I"/>
    <property type="match status" value="1"/>
</dbReference>
<dbReference type="GO" id="GO:0009401">
    <property type="term" value="P:phosphoenolpyruvate-dependent sugar phosphotransferase system"/>
    <property type="evidence" value="ECO:0007669"/>
    <property type="project" value="TreeGrafter"/>
</dbReference>
<protein>
    <submittedName>
        <fullName evidence="2">D-tagatose-1,6-bisphosphate aldolase subunit GatZ/KbaZ</fullName>
    </submittedName>
</protein>
<evidence type="ECO:0000313" key="3">
    <source>
        <dbReference type="Proteomes" id="UP000556329"/>
    </source>
</evidence>
<dbReference type="PANTHER" id="PTHR32502">
    <property type="entry name" value="N-ACETYLGALACTOSAMINE PERMEASE II COMPONENT-RELATED"/>
    <property type="match status" value="1"/>
</dbReference>
<dbReference type="NCBIfam" id="TIGR02810">
    <property type="entry name" value="agaZ_gatZ"/>
    <property type="match status" value="1"/>
</dbReference>
<name>A0A841P3F2_9HYPH</name>
<dbReference type="InterPro" id="IPR050303">
    <property type="entry name" value="GatZ_KbaZ_carbometab"/>
</dbReference>
<reference evidence="2 3" key="1">
    <citation type="submission" date="2020-08" db="EMBL/GenBank/DDBJ databases">
        <title>Genomic Encyclopedia of Type Strains, Phase IV (KMG-IV): sequencing the most valuable type-strain genomes for metagenomic binning, comparative biology and taxonomic classification.</title>
        <authorList>
            <person name="Goeker M."/>
        </authorList>
    </citation>
    <scope>NUCLEOTIDE SEQUENCE [LARGE SCALE GENOMIC DNA]</scope>
    <source>
        <strain evidence="2 3">DSM 100039</strain>
    </source>
</reference>
<accession>A0A841P3F2</accession>